<keyword evidence="3" id="KW-1185">Reference proteome</keyword>
<evidence type="ECO:0000256" key="1">
    <source>
        <dbReference type="SAM" id="MobiDB-lite"/>
    </source>
</evidence>
<evidence type="ECO:0000313" key="3">
    <source>
        <dbReference type="Proteomes" id="UP000053647"/>
    </source>
</evidence>
<evidence type="ECO:0000313" key="2">
    <source>
        <dbReference type="EMBL" id="KIJ10119.1"/>
    </source>
</evidence>
<organism evidence="2 3">
    <name type="scientific">Paxillus involutus ATCC 200175</name>
    <dbReference type="NCBI Taxonomy" id="664439"/>
    <lineage>
        <taxon>Eukaryota</taxon>
        <taxon>Fungi</taxon>
        <taxon>Dikarya</taxon>
        <taxon>Basidiomycota</taxon>
        <taxon>Agaricomycotina</taxon>
        <taxon>Agaricomycetes</taxon>
        <taxon>Agaricomycetidae</taxon>
        <taxon>Boletales</taxon>
        <taxon>Paxilineae</taxon>
        <taxon>Paxillaceae</taxon>
        <taxon>Paxillus</taxon>
    </lineage>
</organism>
<gene>
    <name evidence="2" type="ORF">PAXINDRAFT_172240</name>
</gene>
<dbReference type="AlphaFoldDB" id="A0A0C9SR16"/>
<name>A0A0C9SR16_PAXIN</name>
<sequence length="189" mass="21214">PCDLSHATLADGSQYTCKGRCKVSVDVEHDSHQCDAQYCPIFCHLCKRLCSSHKHLHALEAGEIHLCGQEHSYTAPHSIEATFEGMHECFHYTRVLAKRLKCVKPIPPGQSQHEGSHDHSLDSDVVHYCQERCASCQYFCTLPLGHSQQEHETRHGSMSNVRWSVDGPDEEGLEVEGRRFSTNDDGAPM</sequence>
<proteinExistence type="predicted"/>
<dbReference type="OrthoDB" id="2343366at2759"/>
<reference evidence="3" key="2">
    <citation type="submission" date="2015-01" db="EMBL/GenBank/DDBJ databases">
        <title>Evolutionary Origins and Diversification of the Mycorrhizal Mutualists.</title>
        <authorList>
            <consortium name="DOE Joint Genome Institute"/>
            <consortium name="Mycorrhizal Genomics Consortium"/>
            <person name="Kohler A."/>
            <person name="Kuo A."/>
            <person name="Nagy L.G."/>
            <person name="Floudas D."/>
            <person name="Copeland A."/>
            <person name="Barry K.W."/>
            <person name="Cichocki N."/>
            <person name="Veneault-Fourrey C."/>
            <person name="LaButti K."/>
            <person name="Lindquist E.A."/>
            <person name="Lipzen A."/>
            <person name="Lundell T."/>
            <person name="Morin E."/>
            <person name="Murat C."/>
            <person name="Riley R."/>
            <person name="Ohm R."/>
            <person name="Sun H."/>
            <person name="Tunlid A."/>
            <person name="Henrissat B."/>
            <person name="Grigoriev I.V."/>
            <person name="Hibbett D.S."/>
            <person name="Martin F."/>
        </authorList>
    </citation>
    <scope>NUCLEOTIDE SEQUENCE [LARGE SCALE GENOMIC DNA]</scope>
    <source>
        <strain evidence="3">ATCC 200175</strain>
    </source>
</reference>
<accession>A0A0C9SR16</accession>
<feature type="region of interest" description="Disordered" evidence="1">
    <location>
        <begin position="151"/>
        <end position="189"/>
    </location>
</feature>
<reference evidence="2 3" key="1">
    <citation type="submission" date="2014-06" db="EMBL/GenBank/DDBJ databases">
        <authorList>
            <consortium name="DOE Joint Genome Institute"/>
            <person name="Kuo A."/>
            <person name="Kohler A."/>
            <person name="Nagy L.G."/>
            <person name="Floudas D."/>
            <person name="Copeland A."/>
            <person name="Barry K.W."/>
            <person name="Cichocki N."/>
            <person name="Veneault-Fourrey C."/>
            <person name="LaButti K."/>
            <person name="Lindquist E.A."/>
            <person name="Lipzen A."/>
            <person name="Lundell T."/>
            <person name="Morin E."/>
            <person name="Murat C."/>
            <person name="Sun H."/>
            <person name="Tunlid A."/>
            <person name="Henrissat B."/>
            <person name="Grigoriev I.V."/>
            <person name="Hibbett D.S."/>
            <person name="Martin F."/>
            <person name="Nordberg H.P."/>
            <person name="Cantor M.N."/>
            <person name="Hua S.X."/>
        </authorList>
    </citation>
    <scope>NUCLEOTIDE SEQUENCE [LARGE SCALE GENOMIC DNA]</scope>
    <source>
        <strain evidence="2 3">ATCC 200175</strain>
    </source>
</reference>
<feature type="non-terminal residue" evidence="2">
    <location>
        <position position="1"/>
    </location>
</feature>
<dbReference type="EMBL" id="KN819416">
    <property type="protein sequence ID" value="KIJ10119.1"/>
    <property type="molecule type" value="Genomic_DNA"/>
</dbReference>
<feature type="non-terminal residue" evidence="2">
    <location>
        <position position="189"/>
    </location>
</feature>
<dbReference type="Proteomes" id="UP000053647">
    <property type="component" value="Unassembled WGS sequence"/>
</dbReference>
<protein>
    <submittedName>
        <fullName evidence="2">Unplaced genomic scaffold PAXINscaffold_94, whole genome shotgun sequence</fullName>
    </submittedName>
</protein>
<dbReference type="HOGENOM" id="CLU_066484_1_0_1"/>